<dbReference type="GO" id="GO:0008409">
    <property type="term" value="F:5'-3' exonuclease activity"/>
    <property type="evidence" value="ECO:0007669"/>
    <property type="project" value="InterPro"/>
</dbReference>
<dbReference type="Gene3D" id="3.40.50.1010">
    <property type="entry name" value="5'-nuclease"/>
    <property type="match status" value="1"/>
</dbReference>
<evidence type="ECO:0000313" key="2">
    <source>
        <dbReference type="EMBL" id="KKK88117.1"/>
    </source>
</evidence>
<feature type="domain" description="5'-3' exonuclease" evidence="1">
    <location>
        <begin position="1"/>
        <end position="269"/>
    </location>
</feature>
<name>A0A0F8Z2X1_9ZZZZ</name>
<evidence type="ECO:0000259" key="1">
    <source>
        <dbReference type="SMART" id="SM00475"/>
    </source>
</evidence>
<dbReference type="SUPFAM" id="SSF47807">
    <property type="entry name" value="5' to 3' exonuclease, C-terminal subdomain"/>
    <property type="match status" value="1"/>
</dbReference>
<dbReference type="AlphaFoldDB" id="A0A0F8Z2X1"/>
<dbReference type="GO" id="GO:0003677">
    <property type="term" value="F:DNA binding"/>
    <property type="evidence" value="ECO:0007669"/>
    <property type="project" value="InterPro"/>
</dbReference>
<reference evidence="2" key="1">
    <citation type="journal article" date="2015" name="Nature">
        <title>Complex archaea that bridge the gap between prokaryotes and eukaryotes.</title>
        <authorList>
            <person name="Spang A."/>
            <person name="Saw J.H."/>
            <person name="Jorgensen S.L."/>
            <person name="Zaremba-Niedzwiedzka K."/>
            <person name="Martijn J."/>
            <person name="Lind A.E."/>
            <person name="van Eijk R."/>
            <person name="Schleper C."/>
            <person name="Guy L."/>
            <person name="Ettema T.J."/>
        </authorList>
    </citation>
    <scope>NUCLEOTIDE SEQUENCE</scope>
</reference>
<protein>
    <recommendedName>
        <fullName evidence="1">5'-3' exonuclease domain-containing protein</fullName>
    </recommendedName>
</protein>
<proteinExistence type="predicted"/>
<sequence>MRVVVDLDGMVYRCGFAAEHHTWVLTTPNGEVSEFTGKTDLNAYLKDNDLDVEDCELMHNHEVEPVENSLHVMHLVMDRIAKELHPTTVVPYLSGASNFRYDIATIKPYKGNRSELAKPTHYQALRDYAINFLGAIVTENMEADDALAIDQTKYNPDSCIVSNDKDMLQVPGHHWDWTKDIHHHITVEDGVKRLYVQIIAGDSTDNIQGVPGLGPKKAEKLILPCTNRKELDQAVHDAYLGNYDEALENARLVYVLRGEEDMFEFKHWPDEK</sequence>
<dbReference type="InterPro" id="IPR002421">
    <property type="entry name" value="5-3_exonuclease"/>
</dbReference>
<gene>
    <name evidence="2" type="ORF">LCGC14_2746390</name>
</gene>
<dbReference type="SMART" id="SM00475">
    <property type="entry name" value="53EXOc"/>
    <property type="match status" value="1"/>
</dbReference>
<dbReference type="InterPro" id="IPR029060">
    <property type="entry name" value="PIN-like_dom_sf"/>
</dbReference>
<organism evidence="2">
    <name type="scientific">marine sediment metagenome</name>
    <dbReference type="NCBI Taxonomy" id="412755"/>
    <lineage>
        <taxon>unclassified sequences</taxon>
        <taxon>metagenomes</taxon>
        <taxon>ecological metagenomes</taxon>
    </lineage>
</organism>
<dbReference type="Gene3D" id="1.10.150.20">
    <property type="entry name" value="5' to 3' exonuclease, C-terminal subdomain"/>
    <property type="match status" value="1"/>
</dbReference>
<dbReference type="EMBL" id="LAZR01050101">
    <property type="protein sequence ID" value="KKK88117.1"/>
    <property type="molecule type" value="Genomic_DNA"/>
</dbReference>
<dbReference type="SUPFAM" id="SSF88723">
    <property type="entry name" value="PIN domain-like"/>
    <property type="match status" value="1"/>
</dbReference>
<dbReference type="InterPro" id="IPR036279">
    <property type="entry name" value="5-3_exonuclease_C_sf"/>
</dbReference>
<accession>A0A0F8Z2X1</accession>
<comment type="caution">
    <text evidence="2">The sequence shown here is derived from an EMBL/GenBank/DDBJ whole genome shotgun (WGS) entry which is preliminary data.</text>
</comment>